<accession>X0T3X3</accession>
<protein>
    <submittedName>
        <fullName evidence="1">Uncharacterized protein</fullName>
    </submittedName>
</protein>
<gene>
    <name evidence="1" type="ORF">S01H1_29125</name>
</gene>
<sequence>MAEIPDKTIRDILDEIIGPELPFKQKTEAELQAMLDERQRQADCTICRGIYEDGTCQACGKELSGPSSIHERY</sequence>
<comment type="caution">
    <text evidence="1">The sequence shown here is derived from an EMBL/GenBank/DDBJ whole genome shotgun (WGS) entry which is preliminary data.</text>
</comment>
<evidence type="ECO:0000313" key="1">
    <source>
        <dbReference type="EMBL" id="GAF87934.1"/>
    </source>
</evidence>
<organism evidence="1">
    <name type="scientific">marine sediment metagenome</name>
    <dbReference type="NCBI Taxonomy" id="412755"/>
    <lineage>
        <taxon>unclassified sequences</taxon>
        <taxon>metagenomes</taxon>
        <taxon>ecological metagenomes</taxon>
    </lineage>
</organism>
<name>X0T3X3_9ZZZZ</name>
<dbReference type="EMBL" id="BARS01017845">
    <property type="protein sequence ID" value="GAF87934.1"/>
    <property type="molecule type" value="Genomic_DNA"/>
</dbReference>
<proteinExistence type="predicted"/>
<reference evidence="1" key="1">
    <citation type="journal article" date="2014" name="Front. Microbiol.">
        <title>High frequency of phylogenetically diverse reductive dehalogenase-homologous genes in deep subseafloor sedimentary metagenomes.</title>
        <authorList>
            <person name="Kawai M."/>
            <person name="Futagami T."/>
            <person name="Toyoda A."/>
            <person name="Takaki Y."/>
            <person name="Nishi S."/>
            <person name="Hori S."/>
            <person name="Arai W."/>
            <person name="Tsubouchi T."/>
            <person name="Morono Y."/>
            <person name="Uchiyama I."/>
            <person name="Ito T."/>
            <person name="Fujiyama A."/>
            <person name="Inagaki F."/>
            <person name="Takami H."/>
        </authorList>
    </citation>
    <scope>NUCLEOTIDE SEQUENCE</scope>
    <source>
        <strain evidence="1">Expedition CK06-06</strain>
    </source>
</reference>
<dbReference type="AlphaFoldDB" id="X0T3X3"/>